<dbReference type="GO" id="GO:0003886">
    <property type="term" value="F:DNA (cytosine-5-)-methyltransferase activity"/>
    <property type="evidence" value="ECO:0007669"/>
    <property type="project" value="UniProtKB-EC"/>
</dbReference>
<dbReference type="InterPro" id="IPR029063">
    <property type="entry name" value="SAM-dependent_MTases_sf"/>
</dbReference>
<evidence type="ECO:0000256" key="3">
    <source>
        <dbReference type="ARBA" id="ARBA00022679"/>
    </source>
</evidence>
<dbReference type="GO" id="GO:0044027">
    <property type="term" value="P:negative regulation of gene expression via chromosomal CpG island methylation"/>
    <property type="evidence" value="ECO:0007669"/>
    <property type="project" value="TreeGrafter"/>
</dbReference>
<evidence type="ECO:0000256" key="2">
    <source>
        <dbReference type="ARBA" id="ARBA00022603"/>
    </source>
</evidence>
<dbReference type="EMBL" id="LAZR01018541">
    <property type="protein sequence ID" value="KKL96017.1"/>
    <property type="molecule type" value="Genomic_DNA"/>
</dbReference>
<dbReference type="PROSITE" id="PS00095">
    <property type="entry name" value="C5_MTASE_2"/>
    <property type="match status" value="1"/>
</dbReference>
<dbReference type="AlphaFoldDB" id="A0A0F9JA92"/>
<proteinExistence type="predicted"/>
<dbReference type="GO" id="GO:0032259">
    <property type="term" value="P:methylation"/>
    <property type="evidence" value="ECO:0007669"/>
    <property type="project" value="UniProtKB-KW"/>
</dbReference>
<comment type="caution">
    <text evidence="6">The sequence shown here is derived from an EMBL/GenBank/DDBJ whole genome shotgun (WGS) entry which is preliminary data.</text>
</comment>
<organism evidence="6">
    <name type="scientific">marine sediment metagenome</name>
    <dbReference type="NCBI Taxonomy" id="412755"/>
    <lineage>
        <taxon>unclassified sequences</taxon>
        <taxon>metagenomes</taxon>
        <taxon>ecological metagenomes</taxon>
    </lineage>
</organism>
<evidence type="ECO:0000313" key="6">
    <source>
        <dbReference type="EMBL" id="KKL96017.1"/>
    </source>
</evidence>
<dbReference type="Gene3D" id="3.40.50.150">
    <property type="entry name" value="Vaccinia Virus protein VP39"/>
    <property type="match status" value="1"/>
</dbReference>
<accession>A0A0F9JA92</accession>
<dbReference type="PROSITE" id="PS51679">
    <property type="entry name" value="SAM_MT_C5"/>
    <property type="match status" value="1"/>
</dbReference>
<evidence type="ECO:0000256" key="1">
    <source>
        <dbReference type="ARBA" id="ARBA00011975"/>
    </source>
</evidence>
<dbReference type="InterPro" id="IPR031303">
    <property type="entry name" value="C5_meth_CS"/>
</dbReference>
<dbReference type="GO" id="GO:0003677">
    <property type="term" value="F:DNA binding"/>
    <property type="evidence" value="ECO:0007669"/>
    <property type="project" value="TreeGrafter"/>
</dbReference>
<dbReference type="Pfam" id="PF00145">
    <property type="entry name" value="DNA_methylase"/>
    <property type="match status" value="1"/>
</dbReference>
<dbReference type="InterPro" id="IPR050390">
    <property type="entry name" value="C5-Methyltransferase"/>
</dbReference>
<dbReference type="InterPro" id="IPR001525">
    <property type="entry name" value="C5_MeTfrase"/>
</dbReference>
<dbReference type="PRINTS" id="PR00105">
    <property type="entry name" value="C5METTRFRASE"/>
</dbReference>
<dbReference type="SUPFAM" id="SSF53335">
    <property type="entry name" value="S-adenosyl-L-methionine-dependent methyltransferases"/>
    <property type="match status" value="1"/>
</dbReference>
<keyword evidence="4" id="KW-0949">S-adenosyl-L-methionine</keyword>
<dbReference type="EC" id="2.1.1.37" evidence="1"/>
<gene>
    <name evidence="6" type="ORF">LCGC14_1848670</name>
</gene>
<dbReference type="GO" id="GO:0005634">
    <property type="term" value="C:nucleus"/>
    <property type="evidence" value="ECO:0007669"/>
    <property type="project" value="TreeGrafter"/>
</dbReference>
<evidence type="ECO:0000256" key="5">
    <source>
        <dbReference type="SAM" id="MobiDB-lite"/>
    </source>
</evidence>
<dbReference type="PANTHER" id="PTHR10629">
    <property type="entry name" value="CYTOSINE-SPECIFIC METHYLTRANSFERASE"/>
    <property type="match status" value="1"/>
</dbReference>
<name>A0A0F9JA92_9ZZZZ</name>
<sequence length="254" mass="27883">MPTAGSLFSGIGGLDLGLERAGWEVKWQVEINEWCRKILTKHWPDVPKYGDIKEASGEELEAVDLIAGGFPCQPVSLAGRRKAEADPRWLWPEFLRIVSEVRPQYVLVENVPGLLHRGMAEVIGDLSSCRYDAEWGFLSAADVGAPHLRQRVFVVAHTQGLTGQDGPAEAERQRGLAGSGDTDAYSDSQSPFRTPITREERNPWSVEPDVGRVAHGVPSRVDRLRGLGNAVVPQVAEWIGQRILEESLLGESDG</sequence>
<reference evidence="6" key="1">
    <citation type="journal article" date="2015" name="Nature">
        <title>Complex archaea that bridge the gap between prokaryotes and eukaryotes.</title>
        <authorList>
            <person name="Spang A."/>
            <person name="Saw J.H."/>
            <person name="Jorgensen S.L."/>
            <person name="Zaremba-Niedzwiedzka K."/>
            <person name="Martijn J."/>
            <person name="Lind A.E."/>
            <person name="van Eijk R."/>
            <person name="Schleper C."/>
            <person name="Guy L."/>
            <person name="Ettema T.J."/>
        </authorList>
    </citation>
    <scope>NUCLEOTIDE SEQUENCE</scope>
</reference>
<keyword evidence="2" id="KW-0489">Methyltransferase</keyword>
<protein>
    <recommendedName>
        <fullName evidence="1">DNA (cytosine-5-)-methyltransferase</fullName>
        <ecNumber evidence="1">2.1.1.37</ecNumber>
    </recommendedName>
</protein>
<evidence type="ECO:0000256" key="4">
    <source>
        <dbReference type="ARBA" id="ARBA00022691"/>
    </source>
</evidence>
<dbReference type="NCBIfam" id="TIGR00675">
    <property type="entry name" value="dcm"/>
    <property type="match status" value="1"/>
</dbReference>
<feature type="region of interest" description="Disordered" evidence="5">
    <location>
        <begin position="160"/>
        <end position="210"/>
    </location>
</feature>
<dbReference type="PANTHER" id="PTHR10629:SF50">
    <property type="entry name" value="DNA (CYTOSINE-5)-METHYLTRANSFERASE CMT3"/>
    <property type="match status" value="1"/>
</dbReference>
<keyword evidence="3" id="KW-0808">Transferase</keyword>